<dbReference type="Gene3D" id="1.10.1760.20">
    <property type="match status" value="1"/>
</dbReference>
<protein>
    <submittedName>
        <fullName evidence="2">ECF transporter S component</fullName>
    </submittedName>
</protein>
<feature type="transmembrane region" description="Helical" evidence="1">
    <location>
        <begin position="12"/>
        <end position="34"/>
    </location>
</feature>
<gene>
    <name evidence="2" type="ORF">DP131_08505</name>
</gene>
<reference evidence="2 3" key="1">
    <citation type="submission" date="2018-06" db="EMBL/GenBank/DDBJ databases">
        <title>Genome conservation of Clostridium tetani.</title>
        <authorList>
            <person name="Bruggemann H."/>
            <person name="Popoff M.R."/>
        </authorList>
    </citation>
    <scope>NUCLEOTIDE SEQUENCE [LARGE SCALE GENOMIC DNA]</scope>
    <source>
        <strain evidence="2 3">63.05</strain>
    </source>
</reference>
<keyword evidence="1" id="KW-0812">Transmembrane</keyword>
<evidence type="ECO:0000313" key="2">
    <source>
        <dbReference type="EMBL" id="RXI55429.1"/>
    </source>
</evidence>
<organism evidence="2 3">
    <name type="scientific">Clostridium tetani</name>
    <dbReference type="NCBI Taxonomy" id="1513"/>
    <lineage>
        <taxon>Bacteria</taxon>
        <taxon>Bacillati</taxon>
        <taxon>Bacillota</taxon>
        <taxon>Clostridia</taxon>
        <taxon>Eubacteriales</taxon>
        <taxon>Clostridiaceae</taxon>
        <taxon>Clostridium</taxon>
    </lineage>
</organism>
<name>A0ABY0ENY3_CLOTA</name>
<accession>A0ABY0ENY3</accession>
<dbReference type="EMBL" id="QMAU01000037">
    <property type="protein sequence ID" value="RXI55429.1"/>
    <property type="molecule type" value="Genomic_DNA"/>
</dbReference>
<sequence length="168" mass="18067">MNMDNIRKMVYTALLISLSIVIPLTFGFLAIQIGPFTATLASHVPMFLSMFLGPLASVMVGIGSGIGFFITKGAYVGARALMHSIVGMSGAYLIQREVSYFKVVISTSFVHGIAEALVVIPFGITFKNILITVGLGTVLHHLVDGILAYGVIRILSRALKLQLIKNNL</sequence>
<proteinExistence type="predicted"/>
<comment type="caution">
    <text evidence="2">The sequence shown here is derived from an EMBL/GenBank/DDBJ whole genome shotgun (WGS) entry which is preliminary data.</text>
</comment>
<keyword evidence="1" id="KW-0472">Membrane</keyword>
<evidence type="ECO:0000313" key="3">
    <source>
        <dbReference type="Proteomes" id="UP000290273"/>
    </source>
</evidence>
<feature type="transmembrane region" description="Helical" evidence="1">
    <location>
        <begin position="100"/>
        <end position="122"/>
    </location>
</feature>
<feature type="transmembrane region" description="Helical" evidence="1">
    <location>
        <begin position="46"/>
        <end position="69"/>
    </location>
</feature>
<dbReference type="Proteomes" id="UP000290273">
    <property type="component" value="Unassembled WGS sequence"/>
</dbReference>
<feature type="transmembrane region" description="Helical" evidence="1">
    <location>
        <begin position="129"/>
        <end position="152"/>
    </location>
</feature>
<evidence type="ECO:0000256" key="1">
    <source>
        <dbReference type="SAM" id="Phobius"/>
    </source>
</evidence>
<keyword evidence="1" id="KW-1133">Transmembrane helix</keyword>